<dbReference type="Proteomes" id="UP000663882">
    <property type="component" value="Unassembled WGS sequence"/>
</dbReference>
<protein>
    <submittedName>
        <fullName evidence="1">Uncharacterized protein</fullName>
    </submittedName>
</protein>
<dbReference type="EMBL" id="CAJNOO010012093">
    <property type="protein sequence ID" value="CAF1506175.1"/>
    <property type="molecule type" value="Genomic_DNA"/>
</dbReference>
<name>A0A815TC31_9BILA</name>
<evidence type="ECO:0000313" key="2">
    <source>
        <dbReference type="Proteomes" id="UP000663882"/>
    </source>
</evidence>
<comment type="caution">
    <text evidence="1">The sequence shown here is derived from an EMBL/GenBank/DDBJ whole genome shotgun (WGS) entry which is preliminary data.</text>
</comment>
<accession>A0A815TC31</accession>
<reference evidence="1" key="1">
    <citation type="submission" date="2021-02" db="EMBL/GenBank/DDBJ databases">
        <authorList>
            <person name="Nowell W R."/>
        </authorList>
    </citation>
    <scope>NUCLEOTIDE SEQUENCE</scope>
</reference>
<evidence type="ECO:0000313" key="1">
    <source>
        <dbReference type="EMBL" id="CAF1506175.1"/>
    </source>
</evidence>
<organism evidence="1 2">
    <name type="scientific">Rotaria sordida</name>
    <dbReference type="NCBI Taxonomy" id="392033"/>
    <lineage>
        <taxon>Eukaryota</taxon>
        <taxon>Metazoa</taxon>
        <taxon>Spiralia</taxon>
        <taxon>Gnathifera</taxon>
        <taxon>Rotifera</taxon>
        <taxon>Eurotatoria</taxon>
        <taxon>Bdelloidea</taxon>
        <taxon>Philodinida</taxon>
        <taxon>Philodinidae</taxon>
        <taxon>Rotaria</taxon>
    </lineage>
</organism>
<sequence length="14" mass="1488">MGAQHGYGHLNSES</sequence>
<gene>
    <name evidence="1" type="ORF">RFH988_LOCUS38931</name>
</gene>
<proteinExistence type="predicted"/>
<feature type="non-terminal residue" evidence="1">
    <location>
        <position position="14"/>
    </location>
</feature>